<evidence type="ECO:0000256" key="11">
    <source>
        <dbReference type="ARBA" id="ARBA00022884"/>
    </source>
</evidence>
<dbReference type="RefSeq" id="WP_154487395.1">
    <property type="nucleotide sequence ID" value="NZ_VUMW01000032.1"/>
</dbReference>
<name>A0A844FQT8_9LACO</name>
<evidence type="ECO:0000256" key="8">
    <source>
        <dbReference type="ARBA" id="ARBA00022801"/>
    </source>
</evidence>
<dbReference type="Pfam" id="PF17770">
    <property type="entry name" value="RNase_J_C"/>
    <property type="match status" value="1"/>
</dbReference>
<dbReference type="GO" id="GO:0005737">
    <property type="term" value="C:cytoplasm"/>
    <property type="evidence" value="ECO:0007669"/>
    <property type="project" value="UniProtKB-SubCell"/>
</dbReference>
<gene>
    <name evidence="12" type="primary">rnj</name>
    <name evidence="15" type="ORF">FYJ61_08685</name>
</gene>
<evidence type="ECO:0000256" key="5">
    <source>
        <dbReference type="ARBA" id="ARBA00022722"/>
    </source>
</evidence>
<sequence length="636" mass="70373">MSDQLKIMILSGVREQGKDMFAVQVNDEIYVLDAGLKYPDSSLFGIDVVIPDMEFFEQYGDKVAGIFLTHGHADSIGALPYILRKWDIPVFGSKLTIELAKIDVQRENKKRNNRLFNVIDADTEIDFKNASISFFHTTHSVPDSLGIVIHAPQGQIVYTGDFKFDPSASPAYRTDMTRLAEIAEGGVLALLSDSSNAEAHFPNASENEVGSYITDVFRNAKGRIIVAGKASNLNRVQQVINAAAATGRRVLLTGRDVNKIVHTAMKLGYLEVPDGLLMKFKELKDMPDKQTVILETGRMGEPLQSLQKMANNRHRMIRIHEGDLVFIATTPSHSVETTVAVTSDMVYRAGGTVVELGRNMHTSGHATGRDIQTLVDLLKPRILIPVIGDYRLMEAVKNLAVEAGMDPDDVFITKNGDCLAYDAKRGSFFKTDAVPGEDTMIDGSGVGDVGNIVLRDREVLSDDGIFIAVVTIDRKKKKIIAEPQVTSRGFVYIKANHQLMNDAIEVIKNSIQANFEHKKFDWTELKQDMRSSLEKFLYKQTNRHPVVLPVVMEVNQNRHRAMQKRAEDQEGGKAQDAKKAPNKRKCQSKNPAKKAAPKGKTNGKKKPAGKKPASAAKKSNTKNAKESKSESKVKND</sequence>
<accession>A0A844FQT8</accession>
<keyword evidence="5 12" id="KW-0540">Nuclease</keyword>
<feature type="compositionally biased region" description="Basic and acidic residues" evidence="13">
    <location>
        <begin position="623"/>
        <end position="636"/>
    </location>
</feature>
<evidence type="ECO:0000256" key="6">
    <source>
        <dbReference type="ARBA" id="ARBA00022723"/>
    </source>
</evidence>
<reference evidence="15 16" key="1">
    <citation type="submission" date="2019-08" db="EMBL/GenBank/DDBJ databases">
        <title>In-depth cultivation of the pig gut microbiome towards novel bacterial diversity and tailored functional studies.</title>
        <authorList>
            <person name="Wylensek D."/>
            <person name="Hitch T.C.A."/>
            <person name="Clavel T."/>
        </authorList>
    </citation>
    <scope>NUCLEOTIDE SEQUENCE [LARGE SCALE GENOMIC DNA]</scope>
    <source>
        <strain evidence="15 16">WCA-470BD-2E</strain>
    </source>
</reference>
<keyword evidence="4 12" id="KW-0698">rRNA processing</keyword>
<dbReference type="InterPro" id="IPR011108">
    <property type="entry name" value="RMMBL"/>
</dbReference>
<evidence type="ECO:0000256" key="12">
    <source>
        <dbReference type="HAMAP-Rule" id="MF_01491"/>
    </source>
</evidence>
<feature type="binding site" evidence="12">
    <location>
        <begin position="361"/>
        <end position="365"/>
    </location>
    <ligand>
        <name>substrate</name>
    </ligand>
</feature>
<evidence type="ECO:0000256" key="4">
    <source>
        <dbReference type="ARBA" id="ARBA00022552"/>
    </source>
</evidence>
<evidence type="ECO:0000313" key="16">
    <source>
        <dbReference type="Proteomes" id="UP000452141"/>
    </source>
</evidence>
<protein>
    <recommendedName>
        <fullName evidence="12">Ribonuclease J</fullName>
        <shortName evidence="12">RNase J</shortName>
        <ecNumber evidence="12">3.1.-.-</ecNumber>
    </recommendedName>
</protein>
<dbReference type="Gene3D" id="3.60.15.10">
    <property type="entry name" value="Ribonuclease Z/Hydroxyacylglutathione hydrolase-like"/>
    <property type="match status" value="1"/>
</dbReference>
<dbReference type="FunFam" id="3.10.20.580:FF:000001">
    <property type="entry name" value="Ribonuclease J"/>
    <property type="match status" value="1"/>
</dbReference>
<comment type="similarity">
    <text evidence="12">Belongs to the metallo-beta-lactamase superfamily. RNA-metabolizing metallo-beta-lactamase-like family. Bacterial RNase J subfamily.</text>
</comment>
<comment type="function">
    <text evidence="12">An RNase that has 5'-3' exonuclease and possibly endonuclease activity. Involved in maturation of rRNA and in some organisms also mRNA maturation and/or decay.</text>
</comment>
<dbReference type="NCBIfam" id="TIGR00649">
    <property type="entry name" value="MG423"/>
    <property type="match status" value="1"/>
</dbReference>
<dbReference type="GO" id="GO:0004521">
    <property type="term" value="F:RNA endonuclease activity"/>
    <property type="evidence" value="ECO:0007669"/>
    <property type="project" value="UniProtKB-UniRule"/>
</dbReference>
<dbReference type="Pfam" id="PF07521">
    <property type="entry name" value="RMMBL"/>
    <property type="match status" value="1"/>
</dbReference>
<dbReference type="AlphaFoldDB" id="A0A844FQT8"/>
<feature type="compositionally biased region" description="Basic residues" evidence="13">
    <location>
        <begin position="580"/>
        <end position="609"/>
    </location>
</feature>
<organism evidence="15 16">
    <name type="scientific">Lactobacillus equicursoris</name>
    <dbReference type="NCBI Taxonomy" id="420645"/>
    <lineage>
        <taxon>Bacteria</taxon>
        <taxon>Bacillati</taxon>
        <taxon>Bacillota</taxon>
        <taxon>Bacilli</taxon>
        <taxon>Lactobacillales</taxon>
        <taxon>Lactobacillaceae</taxon>
        <taxon>Lactobacillus</taxon>
    </lineage>
</organism>
<dbReference type="EMBL" id="VUMW01000032">
    <property type="protein sequence ID" value="MST80512.1"/>
    <property type="molecule type" value="Genomic_DNA"/>
</dbReference>
<dbReference type="GO" id="GO:0003723">
    <property type="term" value="F:RNA binding"/>
    <property type="evidence" value="ECO:0007669"/>
    <property type="project" value="UniProtKB-UniRule"/>
</dbReference>
<comment type="subcellular location">
    <subcellularLocation>
        <location evidence="2 12">Cytoplasm</location>
    </subcellularLocation>
</comment>
<evidence type="ECO:0000313" key="15">
    <source>
        <dbReference type="EMBL" id="MST80512.1"/>
    </source>
</evidence>
<evidence type="ECO:0000256" key="7">
    <source>
        <dbReference type="ARBA" id="ARBA00022759"/>
    </source>
</evidence>
<feature type="domain" description="Metallo-beta-lactamase" evidence="14">
    <location>
        <begin position="17"/>
        <end position="213"/>
    </location>
</feature>
<dbReference type="InterPro" id="IPR030854">
    <property type="entry name" value="RNase_J_bac"/>
</dbReference>
<keyword evidence="10 12" id="KW-0269">Exonuclease</keyword>
<evidence type="ECO:0000256" key="3">
    <source>
        <dbReference type="ARBA" id="ARBA00022490"/>
    </source>
</evidence>
<comment type="cofactor">
    <cofactor evidence="1">
        <name>Zn(2+)</name>
        <dbReference type="ChEBI" id="CHEBI:29105"/>
    </cofactor>
</comment>
<dbReference type="InterPro" id="IPR055132">
    <property type="entry name" value="RNase_J_b_CASP"/>
</dbReference>
<keyword evidence="11 12" id="KW-0694">RNA-binding</keyword>
<dbReference type="PANTHER" id="PTHR43694:SF4">
    <property type="entry name" value="RIBONUCLEASE J 2"/>
    <property type="match status" value="1"/>
</dbReference>
<comment type="caution">
    <text evidence="15">The sequence shown here is derived from an EMBL/GenBank/DDBJ whole genome shotgun (WGS) entry which is preliminary data.</text>
</comment>
<dbReference type="InterPro" id="IPR004613">
    <property type="entry name" value="RNase_J"/>
</dbReference>
<evidence type="ECO:0000256" key="2">
    <source>
        <dbReference type="ARBA" id="ARBA00004496"/>
    </source>
</evidence>
<comment type="subunit">
    <text evidence="12">Homodimer, may be a subunit of the RNA degradosome.</text>
</comment>
<dbReference type="InterPro" id="IPR041636">
    <property type="entry name" value="RNase_J_C"/>
</dbReference>
<keyword evidence="8 12" id="KW-0378">Hydrolase</keyword>
<dbReference type="Pfam" id="PF00753">
    <property type="entry name" value="Lactamase_B"/>
    <property type="match status" value="1"/>
</dbReference>
<dbReference type="GO" id="GO:0008270">
    <property type="term" value="F:zinc ion binding"/>
    <property type="evidence" value="ECO:0007669"/>
    <property type="project" value="InterPro"/>
</dbReference>
<keyword evidence="9" id="KW-0862">Zinc</keyword>
<proteinExistence type="inferred from homology"/>
<feature type="compositionally biased region" description="Basic and acidic residues" evidence="13">
    <location>
        <begin position="564"/>
        <end position="579"/>
    </location>
</feature>
<dbReference type="Pfam" id="PF22505">
    <property type="entry name" value="RNase_J_b_CASP"/>
    <property type="match status" value="1"/>
</dbReference>
<dbReference type="Gene3D" id="3.10.20.580">
    <property type="match status" value="1"/>
</dbReference>
<dbReference type="Proteomes" id="UP000452141">
    <property type="component" value="Unassembled WGS sequence"/>
</dbReference>
<dbReference type="InterPro" id="IPR001279">
    <property type="entry name" value="Metallo-B-lactamas"/>
</dbReference>
<keyword evidence="3 12" id="KW-0963">Cytoplasm</keyword>
<dbReference type="SUPFAM" id="SSF56281">
    <property type="entry name" value="Metallo-hydrolase/oxidoreductase"/>
    <property type="match status" value="1"/>
</dbReference>
<dbReference type="HAMAP" id="MF_01491">
    <property type="entry name" value="RNase_J_bact"/>
    <property type="match status" value="1"/>
</dbReference>
<evidence type="ECO:0000256" key="9">
    <source>
        <dbReference type="ARBA" id="ARBA00022833"/>
    </source>
</evidence>
<dbReference type="InterPro" id="IPR042173">
    <property type="entry name" value="RNase_J_2"/>
</dbReference>
<keyword evidence="6" id="KW-0479">Metal-binding</keyword>
<keyword evidence="7 12" id="KW-0255">Endonuclease</keyword>
<dbReference type="InterPro" id="IPR036866">
    <property type="entry name" value="RibonucZ/Hydroxyglut_hydro"/>
</dbReference>
<dbReference type="PANTHER" id="PTHR43694">
    <property type="entry name" value="RIBONUCLEASE J"/>
    <property type="match status" value="1"/>
</dbReference>
<dbReference type="Gene3D" id="3.40.50.10710">
    <property type="entry name" value="Metallo-hydrolase/oxidoreductase"/>
    <property type="match status" value="1"/>
</dbReference>
<evidence type="ECO:0000256" key="1">
    <source>
        <dbReference type="ARBA" id="ARBA00001947"/>
    </source>
</evidence>
<evidence type="ECO:0000256" key="13">
    <source>
        <dbReference type="SAM" id="MobiDB-lite"/>
    </source>
</evidence>
<dbReference type="CDD" id="cd07714">
    <property type="entry name" value="RNaseJ_MBL-fold"/>
    <property type="match status" value="1"/>
</dbReference>
<dbReference type="GO" id="GO:0006364">
    <property type="term" value="P:rRNA processing"/>
    <property type="evidence" value="ECO:0007669"/>
    <property type="project" value="UniProtKB-UniRule"/>
</dbReference>
<dbReference type="EC" id="3.1.-.-" evidence="12"/>
<dbReference type="GO" id="GO:0004534">
    <property type="term" value="F:5'-3' RNA exonuclease activity"/>
    <property type="evidence" value="ECO:0007669"/>
    <property type="project" value="UniProtKB-UniRule"/>
</dbReference>
<feature type="region of interest" description="Disordered" evidence="13">
    <location>
        <begin position="559"/>
        <end position="636"/>
    </location>
</feature>
<dbReference type="SMART" id="SM00849">
    <property type="entry name" value="Lactamase_B"/>
    <property type="match status" value="1"/>
</dbReference>
<feature type="compositionally biased region" description="Low complexity" evidence="13">
    <location>
        <begin position="610"/>
        <end position="622"/>
    </location>
</feature>
<evidence type="ECO:0000259" key="14">
    <source>
        <dbReference type="SMART" id="SM00849"/>
    </source>
</evidence>
<evidence type="ECO:0000256" key="10">
    <source>
        <dbReference type="ARBA" id="ARBA00022839"/>
    </source>
</evidence>